<dbReference type="EMBL" id="JACCJC010000057">
    <property type="protein sequence ID" value="KAF6231405.1"/>
    <property type="molecule type" value="Genomic_DNA"/>
</dbReference>
<dbReference type="AlphaFoldDB" id="A0A8H6L0V7"/>
<feature type="region of interest" description="Disordered" evidence="1">
    <location>
        <begin position="236"/>
        <end position="259"/>
    </location>
</feature>
<evidence type="ECO:0000313" key="2">
    <source>
        <dbReference type="EMBL" id="KAF6231405.1"/>
    </source>
</evidence>
<reference evidence="2 3" key="1">
    <citation type="journal article" date="2020" name="Genomics">
        <title>Complete, high-quality genomes from long-read metagenomic sequencing of two wolf lichen thalli reveals enigmatic genome architecture.</title>
        <authorList>
            <person name="McKenzie S.K."/>
            <person name="Walston R.F."/>
            <person name="Allen J.L."/>
        </authorList>
    </citation>
    <scope>NUCLEOTIDE SEQUENCE [LARGE SCALE GENOMIC DNA]</scope>
    <source>
        <strain evidence="2">WasteWater2</strain>
    </source>
</reference>
<organism evidence="2 3">
    <name type="scientific">Letharia columbiana</name>
    <dbReference type="NCBI Taxonomy" id="112416"/>
    <lineage>
        <taxon>Eukaryota</taxon>
        <taxon>Fungi</taxon>
        <taxon>Dikarya</taxon>
        <taxon>Ascomycota</taxon>
        <taxon>Pezizomycotina</taxon>
        <taxon>Lecanoromycetes</taxon>
        <taxon>OSLEUM clade</taxon>
        <taxon>Lecanoromycetidae</taxon>
        <taxon>Lecanorales</taxon>
        <taxon>Lecanorineae</taxon>
        <taxon>Parmeliaceae</taxon>
        <taxon>Letharia</taxon>
    </lineage>
</organism>
<sequence length="259" mass="29273">MPRSTLTSGSSICSYYTAPSDYDTTDDYYSNLPVTSTELRTRTDNPGTWPLRSRRTDPRLSERTTRYVYRAGEGFDTLALVPRIFVPADSISGEVHIDSEILARGYNPSYYGDIAPIAGSSPTLTDVRYRIESLDTPPVGTPMGDRYRQYKSYDVDAYDAEQEYNDRFKEVPKAPRKKHETEDYKGKFNEANHVRDNAASYETIPGAEGLHYTFLVAHCSRSCLEEVMLILSLQRRPPDDFEPPPTASAVRGEHGRCDL</sequence>
<proteinExistence type="predicted"/>
<dbReference type="GeneID" id="59292012"/>
<evidence type="ECO:0000256" key="1">
    <source>
        <dbReference type="SAM" id="MobiDB-lite"/>
    </source>
</evidence>
<comment type="caution">
    <text evidence="2">The sequence shown here is derived from an EMBL/GenBank/DDBJ whole genome shotgun (WGS) entry which is preliminary data.</text>
</comment>
<accession>A0A8H6L0V7</accession>
<dbReference type="OrthoDB" id="10603563at2759"/>
<evidence type="ECO:0000313" key="3">
    <source>
        <dbReference type="Proteomes" id="UP000578531"/>
    </source>
</evidence>
<name>A0A8H6L0V7_9LECA</name>
<gene>
    <name evidence="2" type="ORF">HO173_010365</name>
</gene>
<keyword evidence="3" id="KW-1185">Reference proteome</keyword>
<dbReference type="RefSeq" id="XP_037160837.1">
    <property type="nucleotide sequence ID" value="XM_037312251.1"/>
</dbReference>
<protein>
    <submittedName>
        <fullName evidence="2">Uncharacterized protein</fullName>
    </submittedName>
</protein>
<dbReference type="Proteomes" id="UP000578531">
    <property type="component" value="Unassembled WGS sequence"/>
</dbReference>